<gene>
    <name evidence="5" type="ORF">GGQ66_004133</name>
</gene>
<organism evidence="5 6">
    <name type="scientific">Allorhizobium borbori</name>
    <dbReference type="NCBI Taxonomy" id="485907"/>
    <lineage>
        <taxon>Bacteria</taxon>
        <taxon>Pseudomonadati</taxon>
        <taxon>Pseudomonadota</taxon>
        <taxon>Alphaproteobacteria</taxon>
        <taxon>Hyphomicrobiales</taxon>
        <taxon>Rhizobiaceae</taxon>
        <taxon>Rhizobium/Agrobacterium group</taxon>
        <taxon>Allorhizobium</taxon>
    </lineage>
</organism>
<evidence type="ECO:0000256" key="1">
    <source>
        <dbReference type="ARBA" id="ARBA00023015"/>
    </source>
</evidence>
<accession>A0A7W6P437</accession>
<evidence type="ECO:0000313" key="5">
    <source>
        <dbReference type="EMBL" id="MBB4105546.1"/>
    </source>
</evidence>
<dbReference type="InterPro" id="IPR036388">
    <property type="entry name" value="WH-like_DNA-bd_sf"/>
</dbReference>
<comment type="caution">
    <text evidence="5">The sequence shown here is derived from an EMBL/GenBank/DDBJ whole genome shotgun (WGS) entry which is preliminary data.</text>
</comment>
<dbReference type="SUPFAM" id="SSF64288">
    <property type="entry name" value="Chorismate lyase-like"/>
    <property type="match status" value="1"/>
</dbReference>
<sequence>MSEATIKSQTASALEKSAVARYIQLASMFRKWVENGQWPVGSQIPTVGMLAKECGVAGMTIRQALDILEKEGLIERFRAKGTFVRQKPRRELWCEVQTDWNGLLMSRIDADISILSDVANQTLDQSGFDVGTVVPAYRHLRRLHRRSGVPFLVADVFVDEGLRGLIPEENFSKTTAMRLVADLPGVKIADARQILTIDSADLETATLLDIALSDPIAKVQRLAVDENGKLLLVANGLYRGDMVRIDMKLIK</sequence>
<keyword evidence="2" id="KW-0238">DNA-binding</keyword>
<proteinExistence type="predicted"/>
<dbReference type="Proteomes" id="UP000584824">
    <property type="component" value="Unassembled WGS sequence"/>
</dbReference>
<dbReference type="InterPro" id="IPR011663">
    <property type="entry name" value="UTRA"/>
</dbReference>
<dbReference type="SMART" id="SM00866">
    <property type="entry name" value="UTRA"/>
    <property type="match status" value="1"/>
</dbReference>
<dbReference type="SMART" id="SM00345">
    <property type="entry name" value="HTH_GNTR"/>
    <property type="match status" value="1"/>
</dbReference>
<name>A0A7W6P437_9HYPH</name>
<feature type="domain" description="HTH gntR-type" evidence="4">
    <location>
        <begin position="19"/>
        <end position="87"/>
    </location>
</feature>
<evidence type="ECO:0000256" key="2">
    <source>
        <dbReference type="ARBA" id="ARBA00023125"/>
    </source>
</evidence>
<dbReference type="Gene3D" id="1.10.10.10">
    <property type="entry name" value="Winged helix-like DNA-binding domain superfamily/Winged helix DNA-binding domain"/>
    <property type="match status" value="1"/>
</dbReference>
<dbReference type="PROSITE" id="PS50949">
    <property type="entry name" value="HTH_GNTR"/>
    <property type="match status" value="1"/>
</dbReference>
<dbReference type="EMBL" id="JACIDU010000023">
    <property type="protein sequence ID" value="MBB4105546.1"/>
    <property type="molecule type" value="Genomic_DNA"/>
</dbReference>
<dbReference type="SUPFAM" id="SSF46785">
    <property type="entry name" value="Winged helix' DNA-binding domain"/>
    <property type="match status" value="1"/>
</dbReference>
<keyword evidence="6" id="KW-1185">Reference proteome</keyword>
<dbReference type="PANTHER" id="PTHR44846">
    <property type="entry name" value="MANNOSYL-D-GLYCERATE TRANSPORT/METABOLISM SYSTEM REPRESSOR MNGR-RELATED"/>
    <property type="match status" value="1"/>
</dbReference>
<dbReference type="InterPro" id="IPR028978">
    <property type="entry name" value="Chorismate_lyase_/UTRA_dom_sf"/>
</dbReference>
<evidence type="ECO:0000313" key="6">
    <source>
        <dbReference type="Proteomes" id="UP000584824"/>
    </source>
</evidence>
<protein>
    <submittedName>
        <fullName evidence="5">GntR family transcriptional regulator</fullName>
    </submittedName>
</protein>
<keyword evidence="1" id="KW-0805">Transcription regulation</keyword>
<dbReference type="InterPro" id="IPR050679">
    <property type="entry name" value="Bact_HTH_transcr_reg"/>
</dbReference>
<dbReference type="InterPro" id="IPR000524">
    <property type="entry name" value="Tscrpt_reg_HTH_GntR"/>
</dbReference>
<reference evidence="5 6" key="1">
    <citation type="submission" date="2020-08" db="EMBL/GenBank/DDBJ databases">
        <title>Genomic Encyclopedia of Type Strains, Phase IV (KMG-IV): sequencing the most valuable type-strain genomes for metagenomic binning, comparative biology and taxonomic classification.</title>
        <authorList>
            <person name="Goeker M."/>
        </authorList>
    </citation>
    <scope>NUCLEOTIDE SEQUENCE [LARGE SCALE GENOMIC DNA]</scope>
    <source>
        <strain evidence="5 6">DSM 26385</strain>
    </source>
</reference>
<dbReference type="RefSeq" id="WP_183795117.1">
    <property type="nucleotide sequence ID" value="NZ_JACIDU010000023.1"/>
</dbReference>
<dbReference type="Gene3D" id="3.40.1410.10">
    <property type="entry name" value="Chorismate lyase-like"/>
    <property type="match status" value="1"/>
</dbReference>
<evidence type="ECO:0000256" key="3">
    <source>
        <dbReference type="ARBA" id="ARBA00023163"/>
    </source>
</evidence>
<dbReference type="InterPro" id="IPR036390">
    <property type="entry name" value="WH_DNA-bd_sf"/>
</dbReference>
<keyword evidence="3" id="KW-0804">Transcription</keyword>
<dbReference type="CDD" id="cd07377">
    <property type="entry name" value="WHTH_GntR"/>
    <property type="match status" value="1"/>
</dbReference>
<dbReference type="GO" id="GO:0003677">
    <property type="term" value="F:DNA binding"/>
    <property type="evidence" value="ECO:0007669"/>
    <property type="project" value="UniProtKB-KW"/>
</dbReference>
<evidence type="ECO:0000259" key="4">
    <source>
        <dbReference type="PROSITE" id="PS50949"/>
    </source>
</evidence>
<dbReference type="AlphaFoldDB" id="A0A7W6P437"/>
<dbReference type="Pfam" id="PF07702">
    <property type="entry name" value="UTRA"/>
    <property type="match status" value="1"/>
</dbReference>
<dbReference type="PANTHER" id="PTHR44846:SF1">
    <property type="entry name" value="MANNOSYL-D-GLYCERATE TRANSPORT_METABOLISM SYSTEM REPRESSOR MNGR-RELATED"/>
    <property type="match status" value="1"/>
</dbReference>
<dbReference type="GO" id="GO:0045892">
    <property type="term" value="P:negative regulation of DNA-templated transcription"/>
    <property type="evidence" value="ECO:0007669"/>
    <property type="project" value="TreeGrafter"/>
</dbReference>
<dbReference type="Pfam" id="PF00392">
    <property type="entry name" value="GntR"/>
    <property type="match status" value="1"/>
</dbReference>
<dbReference type="GO" id="GO:0003700">
    <property type="term" value="F:DNA-binding transcription factor activity"/>
    <property type="evidence" value="ECO:0007669"/>
    <property type="project" value="InterPro"/>
</dbReference>